<comment type="similarity">
    <text evidence="1 7">Belongs to the mannitol dehydrogenase family.</text>
</comment>
<dbReference type="GO" id="GO:0008926">
    <property type="term" value="F:mannitol-1-phosphate 5-dehydrogenase activity"/>
    <property type="evidence" value="ECO:0007669"/>
    <property type="project" value="UniProtKB-UniRule"/>
</dbReference>
<comment type="catalytic activity">
    <reaction evidence="6 7">
        <text>D-mannitol 1-phosphate + NAD(+) = beta-D-fructose 6-phosphate + NADH + H(+)</text>
        <dbReference type="Rhea" id="RHEA:19661"/>
        <dbReference type="ChEBI" id="CHEBI:15378"/>
        <dbReference type="ChEBI" id="CHEBI:57540"/>
        <dbReference type="ChEBI" id="CHEBI:57634"/>
        <dbReference type="ChEBI" id="CHEBI:57945"/>
        <dbReference type="ChEBI" id="CHEBI:61381"/>
        <dbReference type="EC" id="1.1.1.17"/>
    </reaction>
</comment>
<evidence type="ECO:0000259" key="9">
    <source>
        <dbReference type="Pfam" id="PF08125"/>
    </source>
</evidence>
<dbReference type="InterPro" id="IPR008927">
    <property type="entry name" value="6-PGluconate_DH-like_C_sf"/>
</dbReference>
<proteinExistence type="inferred from homology"/>
<reference evidence="10 11" key="1">
    <citation type="submission" date="2016-06" db="EMBL/GenBank/DDBJ databases">
        <title>Genome sequencing of Cryobacterium arcticum PAMC 27867.</title>
        <authorList>
            <person name="Lee J."/>
            <person name="Kim O.-S."/>
        </authorList>
    </citation>
    <scope>NUCLEOTIDE SEQUENCE [LARGE SCALE GENOMIC DNA]</scope>
    <source>
        <strain evidence="10 11">PAMC 27867</strain>
    </source>
</reference>
<feature type="binding site" evidence="7">
    <location>
        <begin position="3"/>
        <end position="14"/>
    </location>
    <ligand>
        <name>NAD(+)</name>
        <dbReference type="ChEBI" id="CHEBI:57540"/>
    </ligand>
</feature>
<dbReference type="InterPro" id="IPR023028">
    <property type="entry name" value="Mannitol_1_phos_5_DH"/>
</dbReference>
<protein>
    <recommendedName>
        <fullName evidence="3 7">Mannitol-1-phosphate 5-dehydrogenase</fullName>
        <ecNumber evidence="2 7">1.1.1.17</ecNumber>
    </recommendedName>
</protein>
<dbReference type="HAMAP" id="MF_00196">
    <property type="entry name" value="Mannitol_dehydrog"/>
    <property type="match status" value="1"/>
</dbReference>
<evidence type="ECO:0000256" key="2">
    <source>
        <dbReference type="ARBA" id="ARBA00012939"/>
    </source>
</evidence>
<dbReference type="EC" id="1.1.1.17" evidence="2 7"/>
<dbReference type="PANTHER" id="PTHR30524">
    <property type="entry name" value="MANNITOL-1-PHOSPHATE 5-DEHYDROGENASE"/>
    <property type="match status" value="1"/>
</dbReference>
<sequence length="383" mass="40623">MKAIHFGAGNIGRGFVGLLLHEAGYEVVFADVNAPLIEALQGAPSYTVHEAGETPTDKLVDNFRAINSSTHEADLINEIATADAVTTAVGPNVLRFVAPVIAAGLARRDAGRPPLAVMACENAINATDVLAEQVWANVPDGDRDALASRVAFANTAVDRIVPGQAADAGIDVTVEAFYEWVIESPAFGDTPPVIPGATFVKDLAPYIERKLFTVNTGHATVAYLGTQAGVSKLSDALLVPSVADGARRVLEETSALLVAKHGLDEDTQRAYREKILGRFANPSLPDTVERVGRQPLRKLSRHERFIGPAAEIAERGTRPVALLEAIAAALRFNVADDEQSVELQRMLATDSAETIVADVCGLEPTHPLYADVLEVVRGAVTAS</sequence>
<evidence type="ECO:0000259" key="8">
    <source>
        <dbReference type="Pfam" id="PF01232"/>
    </source>
</evidence>
<evidence type="ECO:0000313" key="10">
    <source>
        <dbReference type="EMBL" id="ANP73868.1"/>
    </source>
</evidence>
<organism evidence="10 11">
    <name type="scientific">Cryobacterium arcticum</name>
    <dbReference type="NCBI Taxonomy" id="670052"/>
    <lineage>
        <taxon>Bacteria</taxon>
        <taxon>Bacillati</taxon>
        <taxon>Actinomycetota</taxon>
        <taxon>Actinomycetes</taxon>
        <taxon>Micrococcales</taxon>
        <taxon>Microbacteriaceae</taxon>
        <taxon>Cryobacterium</taxon>
    </lineage>
</organism>
<dbReference type="NCBIfam" id="NF002652">
    <property type="entry name" value="PRK02318.2-5"/>
    <property type="match status" value="1"/>
</dbReference>
<dbReference type="KEGG" id="cart:PA27867_2931"/>
<dbReference type="STRING" id="670052.PA27867_2931"/>
<dbReference type="InterPro" id="IPR013118">
    <property type="entry name" value="Mannitol_DH_C"/>
</dbReference>
<evidence type="ECO:0000256" key="6">
    <source>
        <dbReference type="ARBA" id="ARBA00048615"/>
    </source>
</evidence>
<dbReference type="InterPro" id="IPR036291">
    <property type="entry name" value="NAD(P)-bd_dom_sf"/>
</dbReference>
<dbReference type="Gene3D" id="3.40.50.720">
    <property type="entry name" value="NAD(P)-binding Rossmann-like Domain"/>
    <property type="match status" value="1"/>
</dbReference>
<dbReference type="SUPFAM" id="SSF48179">
    <property type="entry name" value="6-phosphogluconate dehydrogenase C-terminal domain-like"/>
    <property type="match status" value="1"/>
</dbReference>
<dbReference type="OrthoDB" id="271711at2"/>
<evidence type="ECO:0000256" key="7">
    <source>
        <dbReference type="HAMAP-Rule" id="MF_00196"/>
    </source>
</evidence>
<dbReference type="AlphaFoldDB" id="A0A1B1BMT3"/>
<dbReference type="PATRIC" id="fig|670052.7.peg.3012"/>
<feature type="domain" description="Mannitol dehydrogenase C-terminal" evidence="9">
    <location>
        <begin position="202"/>
        <end position="343"/>
    </location>
</feature>
<dbReference type="PRINTS" id="PR00084">
    <property type="entry name" value="MTLDHDRGNASE"/>
</dbReference>
<feature type="domain" description="Mannitol dehydrogenase N-terminal" evidence="8">
    <location>
        <begin position="1"/>
        <end position="194"/>
    </location>
</feature>
<evidence type="ECO:0000256" key="3">
    <source>
        <dbReference type="ARBA" id="ARBA00016219"/>
    </source>
</evidence>
<dbReference type="Gene3D" id="1.10.1040.10">
    <property type="entry name" value="N-(1-d-carboxylethyl)-l-norvaline Dehydrogenase, domain 2"/>
    <property type="match status" value="1"/>
</dbReference>
<evidence type="ECO:0000256" key="5">
    <source>
        <dbReference type="ARBA" id="ARBA00023027"/>
    </source>
</evidence>
<evidence type="ECO:0000313" key="11">
    <source>
        <dbReference type="Proteomes" id="UP000092582"/>
    </source>
</evidence>
<name>A0A1B1BMT3_9MICO</name>
<dbReference type="PROSITE" id="PS00974">
    <property type="entry name" value="MANNITOL_DHGENASE"/>
    <property type="match status" value="1"/>
</dbReference>
<dbReference type="Pfam" id="PF08125">
    <property type="entry name" value="Mannitol_dh_C"/>
    <property type="match status" value="1"/>
</dbReference>
<evidence type="ECO:0000256" key="1">
    <source>
        <dbReference type="ARBA" id="ARBA00006541"/>
    </source>
</evidence>
<evidence type="ECO:0000256" key="4">
    <source>
        <dbReference type="ARBA" id="ARBA00023002"/>
    </source>
</evidence>
<accession>A0A1B1BMT3</accession>
<dbReference type="InterPro" id="IPR013131">
    <property type="entry name" value="Mannitol_DH_N"/>
</dbReference>
<dbReference type="GO" id="GO:0005829">
    <property type="term" value="C:cytosol"/>
    <property type="evidence" value="ECO:0007669"/>
    <property type="project" value="TreeGrafter"/>
</dbReference>
<dbReference type="InterPro" id="IPR023027">
    <property type="entry name" value="Mannitol_DH_CS"/>
</dbReference>
<keyword evidence="5 7" id="KW-0520">NAD</keyword>
<dbReference type="EMBL" id="CP016282">
    <property type="protein sequence ID" value="ANP73868.1"/>
    <property type="molecule type" value="Genomic_DNA"/>
</dbReference>
<dbReference type="GO" id="GO:0019592">
    <property type="term" value="P:mannitol catabolic process"/>
    <property type="evidence" value="ECO:0007669"/>
    <property type="project" value="TreeGrafter"/>
</dbReference>
<dbReference type="SUPFAM" id="SSF51735">
    <property type="entry name" value="NAD(P)-binding Rossmann-fold domains"/>
    <property type="match status" value="1"/>
</dbReference>
<dbReference type="Proteomes" id="UP000092582">
    <property type="component" value="Chromosome 1"/>
</dbReference>
<keyword evidence="11" id="KW-1185">Reference proteome</keyword>
<dbReference type="InterPro" id="IPR013328">
    <property type="entry name" value="6PGD_dom2"/>
</dbReference>
<dbReference type="PANTHER" id="PTHR30524:SF0">
    <property type="entry name" value="ALTRONATE OXIDOREDUCTASE-RELATED"/>
    <property type="match status" value="1"/>
</dbReference>
<keyword evidence="4 7" id="KW-0560">Oxidoreductase</keyword>
<dbReference type="RefSeq" id="WP_066597577.1">
    <property type="nucleotide sequence ID" value="NZ_CP016282.1"/>
</dbReference>
<gene>
    <name evidence="7" type="primary">mtlD</name>
    <name evidence="10" type="ORF">PA27867_2931</name>
</gene>
<dbReference type="Pfam" id="PF01232">
    <property type="entry name" value="Mannitol_dh"/>
    <property type="match status" value="1"/>
</dbReference>
<dbReference type="InterPro" id="IPR000669">
    <property type="entry name" value="Mannitol_DH"/>
</dbReference>